<evidence type="ECO:0000256" key="2">
    <source>
        <dbReference type="SAM" id="Phobius"/>
    </source>
</evidence>
<keyword evidence="2" id="KW-0472">Membrane</keyword>
<gene>
    <name evidence="3" type="ORF">IPOD504_LOCUS1405</name>
</gene>
<dbReference type="PANTHER" id="PTHR35268">
    <property type="entry name" value="PROTEIN CCSMST1"/>
    <property type="match status" value="1"/>
</dbReference>
<feature type="coiled-coil region" evidence="1">
    <location>
        <begin position="111"/>
        <end position="138"/>
    </location>
</feature>
<sequence>MNRSLYLVRSRFRRNHLRVYSSRNIEANENEPIKFTTSGAAAKKPIQPVKRVKIDMPWYQPYCVIVSVAIFLIYFCVLREENDMDLEFDKTLYDRIKGLEKQQLLLAYRHNKENGKSVEDIEKRLKEIEEEEAKELTQ</sequence>
<dbReference type="InterPro" id="IPR029160">
    <property type="entry name" value="UQCC4"/>
</dbReference>
<evidence type="ECO:0000313" key="3">
    <source>
        <dbReference type="EMBL" id="CAH2037987.1"/>
    </source>
</evidence>
<proteinExistence type="predicted"/>
<keyword evidence="2" id="KW-1133">Transmembrane helix</keyword>
<name>A0ABN8HSC8_9NEOP</name>
<feature type="non-terminal residue" evidence="3">
    <location>
        <position position="138"/>
    </location>
</feature>
<keyword evidence="4" id="KW-1185">Reference proteome</keyword>
<dbReference type="Proteomes" id="UP000837857">
    <property type="component" value="Chromosome 10"/>
</dbReference>
<feature type="transmembrane region" description="Helical" evidence="2">
    <location>
        <begin position="58"/>
        <end position="78"/>
    </location>
</feature>
<keyword evidence="2" id="KW-0812">Transmembrane</keyword>
<dbReference type="EMBL" id="OW152822">
    <property type="protein sequence ID" value="CAH2037987.1"/>
    <property type="molecule type" value="Genomic_DNA"/>
</dbReference>
<evidence type="ECO:0000313" key="4">
    <source>
        <dbReference type="Proteomes" id="UP000837857"/>
    </source>
</evidence>
<keyword evidence="1" id="KW-0175">Coiled coil</keyword>
<dbReference type="PANTHER" id="PTHR35268:SF1">
    <property type="entry name" value="UBIQUINOL-CYTOCHROME-C REDUCTASE COMPLEX ASSEMBLY FACTOR 4"/>
    <property type="match status" value="1"/>
</dbReference>
<dbReference type="Pfam" id="PF15013">
    <property type="entry name" value="CCSMST1"/>
    <property type="match status" value="1"/>
</dbReference>
<evidence type="ECO:0000256" key="1">
    <source>
        <dbReference type="SAM" id="Coils"/>
    </source>
</evidence>
<organism evidence="3 4">
    <name type="scientific">Iphiclides podalirius</name>
    <name type="common">scarce swallowtail</name>
    <dbReference type="NCBI Taxonomy" id="110791"/>
    <lineage>
        <taxon>Eukaryota</taxon>
        <taxon>Metazoa</taxon>
        <taxon>Ecdysozoa</taxon>
        <taxon>Arthropoda</taxon>
        <taxon>Hexapoda</taxon>
        <taxon>Insecta</taxon>
        <taxon>Pterygota</taxon>
        <taxon>Neoptera</taxon>
        <taxon>Endopterygota</taxon>
        <taxon>Lepidoptera</taxon>
        <taxon>Glossata</taxon>
        <taxon>Ditrysia</taxon>
        <taxon>Papilionoidea</taxon>
        <taxon>Papilionidae</taxon>
        <taxon>Papilioninae</taxon>
        <taxon>Iphiclides</taxon>
    </lineage>
</organism>
<accession>A0ABN8HSC8</accession>
<protein>
    <submittedName>
        <fullName evidence="3">Uncharacterized protein</fullName>
    </submittedName>
</protein>
<reference evidence="3" key="1">
    <citation type="submission" date="2022-03" db="EMBL/GenBank/DDBJ databases">
        <authorList>
            <person name="Martin H S."/>
        </authorList>
    </citation>
    <scope>NUCLEOTIDE SEQUENCE</scope>
</reference>